<keyword evidence="7 8" id="KW-0472">Membrane</keyword>
<evidence type="ECO:0000256" key="4">
    <source>
        <dbReference type="ARBA" id="ARBA00022475"/>
    </source>
</evidence>
<name>A0AA41UAB0_9HYPH</name>
<evidence type="ECO:0000256" key="1">
    <source>
        <dbReference type="ARBA" id="ARBA00004651"/>
    </source>
</evidence>
<comment type="subcellular location">
    <subcellularLocation>
        <location evidence="1">Cell membrane</location>
        <topology evidence="1">Multi-pass membrane protein</topology>
    </subcellularLocation>
</comment>
<dbReference type="RefSeq" id="WP_035032849.1">
    <property type="nucleotide sequence ID" value="NZ_CP068983.1"/>
</dbReference>
<accession>A0AA41UAB0</accession>
<evidence type="ECO:0000313" key="9">
    <source>
        <dbReference type="EMBL" id="MCI0126205.1"/>
    </source>
</evidence>
<dbReference type="GO" id="GO:0005886">
    <property type="term" value="C:plasma membrane"/>
    <property type="evidence" value="ECO:0007669"/>
    <property type="project" value="UniProtKB-SubCell"/>
</dbReference>
<dbReference type="InterPro" id="IPR007208">
    <property type="entry name" value="MrpF/PhaF-like"/>
</dbReference>
<reference evidence="9" key="1">
    <citation type="submission" date="2022-03" db="EMBL/GenBank/DDBJ databases">
        <title>The complete genome sequence of a Methyloterrigena soli.</title>
        <authorList>
            <person name="Zi Z."/>
        </authorList>
    </citation>
    <scope>NUCLEOTIDE SEQUENCE</scope>
    <source>
        <strain evidence="9">M48</strain>
    </source>
</reference>
<evidence type="ECO:0000256" key="8">
    <source>
        <dbReference type="SAM" id="Phobius"/>
    </source>
</evidence>
<dbReference type="NCBIfam" id="NF009245">
    <property type="entry name" value="PRK12599.1-4"/>
    <property type="match status" value="1"/>
</dbReference>
<feature type="transmembrane region" description="Helical" evidence="8">
    <location>
        <begin position="6"/>
        <end position="27"/>
    </location>
</feature>
<comment type="caution">
    <text evidence="9">The sequence shown here is derived from an EMBL/GenBank/DDBJ whole genome shotgun (WGS) entry which is preliminary data.</text>
</comment>
<gene>
    <name evidence="9" type="ORF">ML536_05135</name>
</gene>
<sequence>MSGAEFLNLATLVALALLTLALFAATIRIARGPTLPDRVLGLDVLTTVATGYIGVIAVRTGFMLYVDIAIALSLVAFLATVAFARYILMRGAKAREGSENAGETRQ</sequence>
<organism evidence="9 10">
    <name type="scientific">Paradevosia shaoguanensis</name>
    <dbReference type="NCBI Taxonomy" id="1335043"/>
    <lineage>
        <taxon>Bacteria</taxon>
        <taxon>Pseudomonadati</taxon>
        <taxon>Pseudomonadota</taxon>
        <taxon>Alphaproteobacteria</taxon>
        <taxon>Hyphomicrobiales</taxon>
        <taxon>Devosiaceae</taxon>
        <taxon>Paradevosia</taxon>
    </lineage>
</organism>
<dbReference type="GO" id="GO:0015385">
    <property type="term" value="F:sodium:proton antiporter activity"/>
    <property type="evidence" value="ECO:0007669"/>
    <property type="project" value="TreeGrafter"/>
</dbReference>
<proteinExistence type="inferred from homology"/>
<evidence type="ECO:0000256" key="2">
    <source>
        <dbReference type="ARBA" id="ARBA00009212"/>
    </source>
</evidence>
<evidence type="ECO:0000313" key="10">
    <source>
        <dbReference type="Proteomes" id="UP001156140"/>
    </source>
</evidence>
<dbReference type="EMBL" id="JALAZD010000001">
    <property type="protein sequence ID" value="MCI0126205.1"/>
    <property type="molecule type" value="Genomic_DNA"/>
</dbReference>
<keyword evidence="3" id="KW-0813">Transport</keyword>
<feature type="transmembrane region" description="Helical" evidence="8">
    <location>
        <begin position="39"/>
        <end position="58"/>
    </location>
</feature>
<evidence type="ECO:0000256" key="3">
    <source>
        <dbReference type="ARBA" id="ARBA00022448"/>
    </source>
</evidence>
<keyword evidence="6 8" id="KW-1133">Transmembrane helix</keyword>
<dbReference type="Proteomes" id="UP001156140">
    <property type="component" value="Unassembled WGS sequence"/>
</dbReference>
<protein>
    <submittedName>
        <fullName evidence="9">Cation:proton antiporter</fullName>
    </submittedName>
</protein>
<keyword evidence="4" id="KW-1003">Cell membrane</keyword>
<dbReference type="AlphaFoldDB" id="A0AA41UAB0"/>
<keyword evidence="5 8" id="KW-0812">Transmembrane</keyword>
<dbReference type="Pfam" id="PF04066">
    <property type="entry name" value="MrpF_PhaF"/>
    <property type="match status" value="1"/>
</dbReference>
<evidence type="ECO:0000256" key="6">
    <source>
        <dbReference type="ARBA" id="ARBA00022989"/>
    </source>
</evidence>
<evidence type="ECO:0000256" key="7">
    <source>
        <dbReference type="ARBA" id="ARBA00023136"/>
    </source>
</evidence>
<dbReference type="PANTHER" id="PTHR34702:SF1">
    <property type="entry name" value="NA(+)_H(+) ANTIPORTER SUBUNIT F"/>
    <property type="match status" value="1"/>
</dbReference>
<feature type="transmembrane region" description="Helical" evidence="8">
    <location>
        <begin position="64"/>
        <end position="88"/>
    </location>
</feature>
<comment type="similarity">
    <text evidence="2">Belongs to the CPA3 antiporters (TC 2.A.63) subunit F family.</text>
</comment>
<evidence type="ECO:0000256" key="5">
    <source>
        <dbReference type="ARBA" id="ARBA00022692"/>
    </source>
</evidence>
<keyword evidence="10" id="KW-1185">Reference proteome</keyword>
<dbReference type="PANTHER" id="PTHR34702">
    <property type="entry name" value="NA(+)/H(+) ANTIPORTER SUBUNIT F1"/>
    <property type="match status" value="1"/>
</dbReference>